<feature type="domain" description="ABM" evidence="1">
    <location>
        <begin position="6"/>
        <end position="96"/>
    </location>
</feature>
<evidence type="ECO:0000259" key="1">
    <source>
        <dbReference type="PROSITE" id="PS51725"/>
    </source>
</evidence>
<dbReference type="InterPro" id="IPR011008">
    <property type="entry name" value="Dimeric_a/b-barrel"/>
</dbReference>
<dbReference type="Pfam" id="PF03992">
    <property type="entry name" value="ABM"/>
    <property type="match status" value="1"/>
</dbReference>
<dbReference type="PROSITE" id="PS51725">
    <property type="entry name" value="ABM"/>
    <property type="match status" value="1"/>
</dbReference>
<dbReference type="EMBL" id="MJIL01000046">
    <property type="protein sequence ID" value="OLQ80513.1"/>
    <property type="molecule type" value="Genomic_DNA"/>
</dbReference>
<organism evidence="2 3">
    <name type="scientific">Photobacterium proteolyticum</name>
    <dbReference type="NCBI Taxonomy" id="1903952"/>
    <lineage>
        <taxon>Bacteria</taxon>
        <taxon>Pseudomonadati</taxon>
        <taxon>Pseudomonadota</taxon>
        <taxon>Gammaproteobacteria</taxon>
        <taxon>Vibrionales</taxon>
        <taxon>Vibrionaceae</taxon>
        <taxon>Photobacterium</taxon>
    </lineage>
</organism>
<dbReference type="SUPFAM" id="SSF54909">
    <property type="entry name" value="Dimeric alpha+beta barrel"/>
    <property type="match status" value="1"/>
</dbReference>
<dbReference type="PANTHER" id="PTHR33336">
    <property type="entry name" value="QUINOL MONOOXYGENASE YGIN-RELATED"/>
    <property type="match status" value="1"/>
</dbReference>
<dbReference type="STRING" id="1903952.BIT28_15675"/>
<keyword evidence="2" id="KW-0503">Monooxygenase</keyword>
<dbReference type="InterPro" id="IPR050744">
    <property type="entry name" value="AI-2_Isomerase_LsrG"/>
</dbReference>
<dbReference type="AlphaFoldDB" id="A0A1Q9GZ89"/>
<accession>A0A1Q9GZ89</accession>
<evidence type="ECO:0000313" key="3">
    <source>
        <dbReference type="Proteomes" id="UP000186905"/>
    </source>
</evidence>
<gene>
    <name evidence="2" type="ORF">BIT28_15675</name>
</gene>
<keyword evidence="3" id="KW-1185">Reference proteome</keyword>
<dbReference type="GO" id="GO:0004497">
    <property type="term" value="F:monooxygenase activity"/>
    <property type="evidence" value="ECO:0007669"/>
    <property type="project" value="UniProtKB-KW"/>
</dbReference>
<name>A0A1Q9GZ89_9GAMM</name>
<dbReference type="Gene3D" id="3.30.70.100">
    <property type="match status" value="1"/>
</dbReference>
<dbReference type="OrthoDB" id="5816297at2"/>
<reference evidence="2 3" key="1">
    <citation type="submission" date="2016-09" db="EMBL/GenBank/DDBJ databases">
        <title>Photobacterium proteolyticum sp. nov. a protease producing bacterium isolated from ocean sediments of Laizhou Bay.</title>
        <authorList>
            <person name="Li Y."/>
        </authorList>
    </citation>
    <scope>NUCLEOTIDE SEQUENCE [LARGE SCALE GENOMIC DNA]</scope>
    <source>
        <strain evidence="2 3">13-12</strain>
    </source>
</reference>
<protein>
    <submittedName>
        <fullName evidence="2">Antibiotic biosynthesis monooxygenase</fullName>
    </submittedName>
</protein>
<sequence>MFKQGLFITAELHIKPDVDLDNAISAIHQFCDEMNNEPGCSFALALQDQKEPRKIIFWERYEDHAAFEQHFQADHTQRFIAAGLTDLVQAFESKLLIKEL</sequence>
<evidence type="ECO:0000313" key="2">
    <source>
        <dbReference type="EMBL" id="OLQ80513.1"/>
    </source>
</evidence>
<keyword evidence="2" id="KW-0560">Oxidoreductase</keyword>
<comment type="caution">
    <text evidence="2">The sequence shown here is derived from an EMBL/GenBank/DDBJ whole genome shotgun (WGS) entry which is preliminary data.</text>
</comment>
<dbReference type="InterPro" id="IPR007138">
    <property type="entry name" value="ABM_dom"/>
</dbReference>
<dbReference type="PANTHER" id="PTHR33336:SF15">
    <property type="entry name" value="ABM DOMAIN-CONTAINING PROTEIN"/>
    <property type="match status" value="1"/>
</dbReference>
<proteinExistence type="predicted"/>
<dbReference type="Proteomes" id="UP000186905">
    <property type="component" value="Unassembled WGS sequence"/>
</dbReference>